<dbReference type="InterPro" id="IPR011250">
    <property type="entry name" value="OMP/PagP_B-barrel"/>
</dbReference>
<feature type="chain" id="PRO_5045362308" evidence="6">
    <location>
        <begin position="26"/>
        <end position="219"/>
    </location>
</feature>
<comment type="similarity">
    <text evidence="5">Belongs to the Omp25/RopB family.</text>
</comment>
<dbReference type="EMBL" id="JADGMQ010000003">
    <property type="protein sequence ID" value="MBI1620290.1"/>
    <property type="molecule type" value="Genomic_DNA"/>
</dbReference>
<keyword evidence="9" id="KW-1185">Reference proteome</keyword>
<feature type="signal peptide" evidence="6">
    <location>
        <begin position="1"/>
        <end position="25"/>
    </location>
</feature>
<comment type="caution">
    <text evidence="8">The sequence shown here is derived from an EMBL/GenBank/DDBJ whole genome shotgun (WGS) entry which is preliminary data.</text>
</comment>
<sequence>MKTNSRFALASVAGFAALVAVPAFAADVVYQEPVAPAPVFEPAPVATWAGGYAGVHLGYGFSGSVDTPGNDIETDGFLGGAFGGYNFQNGQFVYGLEGDINYNDADGSNGGIEARSRYDGSIRARAGMAVTDDVLVYGTFGGAAEKLRLTDTATGERDSSTMLGYTVGGGVDARLTEQVFARGEYRYTDYGSEDFNLGGTTTEYDSSNHRVTLGVGFKF</sequence>
<dbReference type="InterPro" id="IPR051692">
    <property type="entry name" value="OMP-like"/>
</dbReference>
<dbReference type="Proteomes" id="UP000601789">
    <property type="component" value="Unassembled WGS sequence"/>
</dbReference>
<proteinExistence type="inferred from homology"/>
<evidence type="ECO:0000313" key="9">
    <source>
        <dbReference type="Proteomes" id="UP000601789"/>
    </source>
</evidence>
<evidence type="ECO:0000256" key="5">
    <source>
        <dbReference type="ARBA" id="ARBA00038306"/>
    </source>
</evidence>
<dbReference type="RefSeq" id="WP_198475513.1">
    <property type="nucleotide sequence ID" value="NZ_JADGMQ010000003.1"/>
</dbReference>
<dbReference type="Gene3D" id="2.40.160.20">
    <property type="match status" value="1"/>
</dbReference>
<keyword evidence="4" id="KW-0998">Cell outer membrane</keyword>
<name>A0ABS0SCC7_9HYPH</name>
<organism evidence="8 9">
    <name type="scientific">Aquamicrobium zhengzhouense</name>
    <dbReference type="NCBI Taxonomy" id="2781738"/>
    <lineage>
        <taxon>Bacteria</taxon>
        <taxon>Pseudomonadati</taxon>
        <taxon>Pseudomonadota</taxon>
        <taxon>Alphaproteobacteria</taxon>
        <taxon>Hyphomicrobiales</taxon>
        <taxon>Phyllobacteriaceae</taxon>
        <taxon>Aquamicrobium</taxon>
    </lineage>
</organism>
<evidence type="ECO:0000256" key="1">
    <source>
        <dbReference type="ARBA" id="ARBA00004442"/>
    </source>
</evidence>
<evidence type="ECO:0000256" key="3">
    <source>
        <dbReference type="ARBA" id="ARBA00023136"/>
    </source>
</evidence>
<keyword evidence="2 6" id="KW-0732">Signal</keyword>
<protein>
    <submittedName>
        <fullName evidence="8">Porin family protein</fullName>
    </submittedName>
</protein>
<keyword evidence="3" id="KW-0472">Membrane</keyword>
<comment type="subcellular location">
    <subcellularLocation>
        <location evidence="1">Cell outer membrane</location>
    </subcellularLocation>
</comment>
<gene>
    <name evidence="8" type="ORF">IOD40_06380</name>
</gene>
<dbReference type="SUPFAM" id="SSF56925">
    <property type="entry name" value="OMPA-like"/>
    <property type="match status" value="1"/>
</dbReference>
<evidence type="ECO:0000256" key="4">
    <source>
        <dbReference type="ARBA" id="ARBA00023237"/>
    </source>
</evidence>
<reference evidence="8 9" key="1">
    <citation type="submission" date="2020-10" db="EMBL/GenBank/DDBJ databases">
        <title>Aquamicrobium zhengzhouensis sp. nov., a exopolysaccharide producing bacterium isolated from farmland soil.</title>
        <authorList>
            <person name="Wang X."/>
        </authorList>
    </citation>
    <scope>NUCLEOTIDE SEQUENCE [LARGE SCALE GENOMIC DNA]</scope>
    <source>
        <strain evidence="9">cd-1</strain>
    </source>
</reference>
<dbReference type="PANTHER" id="PTHR34001:SF3">
    <property type="entry name" value="BLL7405 PROTEIN"/>
    <property type="match status" value="1"/>
</dbReference>
<dbReference type="InterPro" id="IPR027385">
    <property type="entry name" value="Beta-barrel_OMP"/>
</dbReference>
<evidence type="ECO:0000256" key="6">
    <source>
        <dbReference type="SAM" id="SignalP"/>
    </source>
</evidence>
<evidence type="ECO:0000259" key="7">
    <source>
        <dbReference type="Pfam" id="PF13505"/>
    </source>
</evidence>
<accession>A0ABS0SCC7</accession>
<dbReference type="PANTHER" id="PTHR34001">
    <property type="entry name" value="BLL7405 PROTEIN"/>
    <property type="match status" value="1"/>
</dbReference>
<dbReference type="Pfam" id="PF13505">
    <property type="entry name" value="OMP_b-brl"/>
    <property type="match status" value="1"/>
</dbReference>
<evidence type="ECO:0000313" key="8">
    <source>
        <dbReference type="EMBL" id="MBI1620290.1"/>
    </source>
</evidence>
<evidence type="ECO:0000256" key="2">
    <source>
        <dbReference type="ARBA" id="ARBA00022729"/>
    </source>
</evidence>
<feature type="domain" description="Outer membrane protein beta-barrel" evidence="7">
    <location>
        <begin position="27"/>
        <end position="219"/>
    </location>
</feature>